<dbReference type="Proteomes" id="UP000663881">
    <property type="component" value="Unassembled WGS sequence"/>
</dbReference>
<protein>
    <recommendedName>
        <fullName evidence="6">VCBS repeat-containing protein</fullName>
    </recommendedName>
</protein>
<evidence type="ECO:0000256" key="1">
    <source>
        <dbReference type="ARBA" id="ARBA00022729"/>
    </source>
</evidence>
<comment type="caution">
    <text evidence="4">The sequence shown here is derived from an EMBL/GenBank/DDBJ whole genome shotgun (WGS) entry which is preliminary data.</text>
</comment>
<proteinExistence type="predicted"/>
<dbReference type="InterPro" id="IPR028994">
    <property type="entry name" value="Integrin_alpha_N"/>
</dbReference>
<dbReference type="PANTHER" id="PTHR46580">
    <property type="entry name" value="SENSOR KINASE-RELATED"/>
    <property type="match status" value="1"/>
</dbReference>
<dbReference type="OrthoDB" id="10022113at2759"/>
<dbReference type="Gene3D" id="2.130.10.130">
    <property type="entry name" value="Integrin alpha, N-terminal"/>
    <property type="match status" value="2"/>
</dbReference>
<dbReference type="InterPro" id="IPR013517">
    <property type="entry name" value="FG-GAP"/>
</dbReference>
<dbReference type="AlphaFoldDB" id="A0A818YSV8"/>
<dbReference type="EMBL" id="CAJNOG010001499">
    <property type="protein sequence ID" value="CAF1448915.1"/>
    <property type="molecule type" value="Genomic_DNA"/>
</dbReference>
<accession>A0A818YSV8</accession>
<evidence type="ECO:0008006" key="6">
    <source>
        <dbReference type="Google" id="ProtNLM"/>
    </source>
</evidence>
<reference evidence="4" key="1">
    <citation type="submission" date="2021-02" db="EMBL/GenBank/DDBJ databases">
        <authorList>
            <person name="Nowell W R."/>
        </authorList>
    </citation>
    <scope>NUCLEOTIDE SEQUENCE</scope>
</reference>
<evidence type="ECO:0000313" key="3">
    <source>
        <dbReference type="EMBL" id="CAF1490444.1"/>
    </source>
</evidence>
<keyword evidence="1" id="KW-0732">Signal</keyword>
<evidence type="ECO:0000313" key="4">
    <source>
        <dbReference type="EMBL" id="CAF3758187.1"/>
    </source>
</evidence>
<dbReference type="EMBL" id="CAJOAY010000907">
    <property type="protein sequence ID" value="CAF3758187.1"/>
    <property type="molecule type" value="Genomic_DNA"/>
</dbReference>
<name>A0A818YSV8_9BILA</name>
<dbReference type="PANTHER" id="PTHR46580:SF2">
    <property type="entry name" value="MAM DOMAIN-CONTAINING PROTEIN"/>
    <property type="match status" value="1"/>
</dbReference>
<dbReference type="Proteomes" id="UP000663845">
    <property type="component" value="Unassembled WGS sequence"/>
</dbReference>
<dbReference type="EMBL" id="CAJNON010001884">
    <property type="protein sequence ID" value="CAF1490444.1"/>
    <property type="molecule type" value="Genomic_DNA"/>
</dbReference>
<dbReference type="Proteomes" id="UP000663891">
    <property type="component" value="Unassembled WGS sequence"/>
</dbReference>
<dbReference type="SUPFAM" id="SSF69318">
    <property type="entry name" value="Integrin alpha N-terminal domain"/>
    <property type="match status" value="2"/>
</dbReference>
<gene>
    <name evidence="2" type="ORF">JYZ213_LOCUS40567</name>
    <name evidence="4" type="ORF">OKA104_LOCUS16089</name>
    <name evidence="3" type="ORF">VCS650_LOCUS41675</name>
</gene>
<evidence type="ECO:0000313" key="5">
    <source>
        <dbReference type="Proteomes" id="UP000663881"/>
    </source>
</evidence>
<sequence>MASTTMSISTAFASTQQFTFERVVAYPSGNGFPTTSITTADVNGDNKQDIIGICGSDNNVAVILGYGNGSFGTPTMYLTGSNIPPTVIIVVDLNGDNYLDIVAADPGEGNVLLFFGYGNGSFQERMVLFMGGGSGPISLAVDDLNGDSFPDIAVTNIGYNQVVVMLGYGTGSFQAPYTVGGCGDLFSIVIGDFDGDSCVDIATACNGPQIVMMYFGYCDGTFGQEISFSMPDGYPLLLIAADFNNDSYLDIAVAVIVADCISVVLGNDSRTFKPQNNYYTGDNDPVAIAVGDLNGDGYLDMAVAYIFGDGNMMILPGSGDGTFGEIISLSLEVYNGGNSIAISDLNGDSCLDIIVGTGYNLDILLHTC</sequence>
<dbReference type="Pfam" id="PF13517">
    <property type="entry name" value="FG-GAP_3"/>
    <property type="match status" value="2"/>
</dbReference>
<evidence type="ECO:0000313" key="2">
    <source>
        <dbReference type="EMBL" id="CAF1448915.1"/>
    </source>
</evidence>
<organism evidence="4 5">
    <name type="scientific">Adineta steineri</name>
    <dbReference type="NCBI Taxonomy" id="433720"/>
    <lineage>
        <taxon>Eukaryota</taxon>
        <taxon>Metazoa</taxon>
        <taxon>Spiralia</taxon>
        <taxon>Gnathifera</taxon>
        <taxon>Rotifera</taxon>
        <taxon>Eurotatoria</taxon>
        <taxon>Bdelloidea</taxon>
        <taxon>Adinetida</taxon>
        <taxon>Adinetidae</taxon>
        <taxon>Adineta</taxon>
    </lineage>
</organism>